<accession>F0Y7L5</accession>
<dbReference type="Proteomes" id="UP000002729">
    <property type="component" value="Unassembled WGS sequence"/>
</dbReference>
<dbReference type="EMBL" id="GL833126">
    <property type="protein sequence ID" value="EGB09093.1"/>
    <property type="molecule type" value="Genomic_DNA"/>
</dbReference>
<proteinExistence type="predicted"/>
<reference evidence="1 2" key="1">
    <citation type="journal article" date="2011" name="Proc. Natl. Acad. Sci. U.S.A.">
        <title>Niche of harmful alga Aureococcus anophagefferens revealed through ecogenomics.</title>
        <authorList>
            <person name="Gobler C.J."/>
            <person name="Berry D.L."/>
            <person name="Dyhrman S.T."/>
            <person name="Wilhelm S.W."/>
            <person name="Salamov A."/>
            <person name="Lobanov A.V."/>
            <person name="Zhang Y."/>
            <person name="Collier J.L."/>
            <person name="Wurch L.L."/>
            <person name="Kustka A.B."/>
            <person name="Dill B.D."/>
            <person name="Shah M."/>
            <person name="VerBerkmoes N.C."/>
            <person name="Kuo A."/>
            <person name="Terry A."/>
            <person name="Pangilinan J."/>
            <person name="Lindquist E.A."/>
            <person name="Lucas S."/>
            <person name="Paulsen I.T."/>
            <person name="Hattenrath-Lehmann T.K."/>
            <person name="Talmage S.C."/>
            <person name="Walker E.A."/>
            <person name="Koch F."/>
            <person name="Burson A.M."/>
            <person name="Marcoval M.A."/>
            <person name="Tang Y.Z."/>
            <person name="Lecleir G.R."/>
            <person name="Coyne K.J."/>
            <person name="Berg G.M."/>
            <person name="Bertrand E.M."/>
            <person name="Saito M.A."/>
            <person name="Gladyshev V.N."/>
            <person name="Grigoriev I.V."/>
        </authorList>
    </citation>
    <scope>NUCLEOTIDE SEQUENCE [LARGE SCALE GENOMIC DNA]</scope>
    <source>
        <strain evidence="2">CCMP 1984</strain>
    </source>
</reference>
<evidence type="ECO:0000313" key="2">
    <source>
        <dbReference type="Proteomes" id="UP000002729"/>
    </source>
</evidence>
<dbReference type="GeneID" id="20224464"/>
<keyword evidence="2" id="KW-1185">Reference proteome</keyword>
<dbReference type="OrthoDB" id="10653791at2759"/>
<sequence length="225" mass="25267">MRYNYTLVPWNKTGCPFTAKVATLDDSLNRAAAGDWVAWVDLDAQYQNPRCDAWWRSLPTHAPSGKPCHFTVLKTNRTLNTGVVHVRATPDARALVRAWRDEQVARGYCGGPADQMSLQTVMMRAADATYDGRCEKAMDPSAQNECFHEAFAAPPRNVCLLSCTSGLQGHDCAHEPHARRRENLFLHLSDFEARRNSLRGNQPGTSRPNFEILYLDQIEVDSADF</sequence>
<protein>
    <submittedName>
        <fullName evidence="1">Expressed protein</fullName>
    </submittedName>
</protein>
<dbReference type="RefSeq" id="XP_009036217.1">
    <property type="nucleotide sequence ID" value="XM_009037969.1"/>
</dbReference>
<dbReference type="AlphaFoldDB" id="F0Y7L5"/>
<evidence type="ECO:0000313" key="1">
    <source>
        <dbReference type="EMBL" id="EGB09093.1"/>
    </source>
</evidence>
<dbReference type="InParanoid" id="F0Y7L5"/>
<name>F0Y7L5_AURAN</name>
<gene>
    <name evidence="1" type="ORF">AURANDRAFT_63717</name>
</gene>
<dbReference type="KEGG" id="aaf:AURANDRAFT_63717"/>
<organism evidence="2">
    <name type="scientific">Aureococcus anophagefferens</name>
    <name type="common">Harmful bloom alga</name>
    <dbReference type="NCBI Taxonomy" id="44056"/>
    <lineage>
        <taxon>Eukaryota</taxon>
        <taxon>Sar</taxon>
        <taxon>Stramenopiles</taxon>
        <taxon>Ochrophyta</taxon>
        <taxon>Pelagophyceae</taxon>
        <taxon>Pelagomonadales</taxon>
        <taxon>Pelagomonadaceae</taxon>
        <taxon>Aureococcus</taxon>
    </lineage>
</organism>